<evidence type="ECO:0000313" key="1">
    <source>
        <dbReference type="EMBL" id="AXH59655.1"/>
    </source>
</evidence>
<keyword evidence="1" id="KW-0614">Plasmid</keyword>
<evidence type="ECO:0000313" key="2">
    <source>
        <dbReference type="Proteomes" id="UP000006426"/>
    </source>
</evidence>
<protein>
    <submittedName>
        <fullName evidence="1">Uncharacterized protein</fullName>
    </submittedName>
</protein>
<proteinExistence type="predicted"/>
<sequence length="174" mass="19509">MSAALCIQSIIARAFELQISEAHAESLWKATRAVLNSNGSRKVVKAAKEFKGGSLDTYEREILMDAMGVAMTTMHWTSFGDPTDQRHLFDERAYAYLRGIGAITTEQDPYLARIKTLVEVDDAKGMTIRVQKRVCGLYDIARKIQGKPDEAYEIKHPDCTADDAIRALGHYLHF</sequence>
<gene>
    <name evidence="1" type="ORF">PLA107_031000</name>
</gene>
<dbReference type="RefSeq" id="WP_005742109.1">
    <property type="nucleotide sequence ID" value="NZ_CP031226.1"/>
</dbReference>
<dbReference type="EMBL" id="CP031226">
    <property type="protein sequence ID" value="AXH59655.1"/>
    <property type="molecule type" value="Genomic_DNA"/>
</dbReference>
<dbReference type="AlphaFoldDB" id="A0AAD0M740"/>
<dbReference type="Proteomes" id="UP000006426">
    <property type="component" value="Plasmid pmppla107"/>
</dbReference>
<reference evidence="1 2" key="1">
    <citation type="journal article" date="2011" name="PLoS Pathog.">
        <title>Dynamic evolution of pathogenicity revealed by sequencing and comparative genomics of 19 Pseudomonas syringae isolates.</title>
        <authorList>
            <person name="Baltrus D.A."/>
            <person name="Nishimura M.T."/>
            <person name="Romanchuk A."/>
            <person name="Chang J.H."/>
            <person name="Mukhtar M.S."/>
            <person name="Cherkis K."/>
            <person name="Roach J."/>
            <person name="Grant S.R."/>
            <person name="Jones C.D."/>
            <person name="Dangl J.L."/>
        </authorList>
    </citation>
    <scope>NUCLEOTIDE SEQUENCE [LARGE SCALE GENOMIC DNA]</scope>
    <source>
        <strain evidence="1 2">M301315</strain>
    </source>
</reference>
<name>A0AAD0M740_PSEAV</name>
<dbReference type="GeneID" id="39474266"/>
<geneLocation type="plasmid" evidence="2">
    <name>pmppla107</name>
</geneLocation>
<organism evidence="1 2">
    <name type="scientific">Pseudomonas amygdali pv. lachrymans str. M301315</name>
    <dbReference type="NCBI Taxonomy" id="629260"/>
    <lineage>
        <taxon>Bacteria</taxon>
        <taxon>Pseudomonadati</taxon>
        <taxon>Pseudomonadota</taxon>
        <taxon>Gammaproteobacteria</taxon>
        <taxon>Pseudomonadales</taxon>
        <taxon>Pseudomonadaceae</taxon>
        <taxon>Pseudomonas</taxon>
        <taxon>Pseudomonas amygdali</taxon>
    </lineage>
</organism>
<accession>A0AAD0M740</accession>